<gene>
    <name evidence="2" type="ORF">F2P81_007409</name>
</gene>
<comment type="caution">
    <text evidence="2">The sequence shown here is derived from an EMBL/GenBank/DDBJ whole genome shotgun (WGS) entry which is preliminary data.</text>
</comment>
<evidence type="ECO:0000313" key="3">
    <source>
        <dbReference type="Proteomes" id="UP000438429"/>
    </source>
</evidence>
<feature type="compositionally biased region" description="Basic and acidic residues" evidence="1">
    <location>
        <begin position="29"/>
        <end position="52"/>
    </location>
</feature>
<proteinExistence type="predicted"/>
<dbReference type="AlphaFoldDB" id="A0A6A4TF80"/>
<reference evidence="2 3" key="1">
    <citation type="submission" date="2019-06" db="EMBL/GenBank/DDBJ databases">
        <title>Draft genomes of female and male turbot (Scophthalmus maximus).</title>
        <authorList>
            <person name="Xu H."/>
            <person name="Xu X.-W."/>
            <person name="Shao C."/>
            <person name="Chen S."/>
        </authorList>
    </citation>
    <scope>NUCLEOTIDE SEQUENCE [LARGE SCALE GENOMIC DNA]</scope>
    <source>
        <strain evidence="2">Ysfricsl-2016a</strain>
        <tissue evidence="2">Blood</tissue>
    </source>
</reference>
<sequence>MVLVGSTLVITGPLCSPCNSFFISSAKARGSERKPRSGEKVDRKEKSERPFTRNDLVQKKDSAWRDFTSSFGLLLAEDCVLAEEKRGRADVDDKKWILLPDFLASISPDGSIEICKSRVDEIREETFETDRMSVDSVV</sequence>
<evidence type="ECO:0000313" key="2">
    <source>
        <dbReference type="EMBL" id="KAF0041511.1"/>
    </source>
</evidence>
<dbReference type="Proteomes" id="UP000438429">
    <property type="component" value="Unassembled WGS sequence"/>
</dbReference>
<feature type="region of interest" description="Disordered" evidence="1">
    <location>
        <begin position="28"/>
        <end position="52"/>
    </location>
</feature>
<protein>
    <submittedName>
        <fullName evidence="2">Uncharacterized protein</fullName>
    </submittedName>
</protein>
<dbReference type="EMBL" id="VEVO01000006">
    <property type="protein sequence ID" value="KAF0041511.1"/>
    <property type="molecule type" value="Genomic_DNA"/>
</dbReference>
<evidence type="ECO:0000256" key="1">
    <source>
        <dbReference type="SAM" id="MobiDB-lite"/>
    </source>
</evidence>
<name>A0A6A4TF80_SCOMX</name>
<organism evidence="2 3">
    <name type="scientific">Scophthalmus maximus</name>
    <name type="common">Turbot</name>
    <name type="synonym">Psetta maxima</name>
    <dbReference type="NCBI Taxonomy" id="52904"/>
    <lineage>
        <taxon>Eukaryota</taxon>
        <taxon>Metazoa</taxon>
        <taxon>Chordata</taxon>
        <taxon>Craniata</taxon>
        <taxon>Vertebrata</taxon>
        <taxon>Euteleostomi</taxon>
        <taxon>Actinopterygii</taxon>
        <taxon>Neopterygii</taxon>
        <taxon>Teleostei</taxon>
        <taxon>Neoteleostei</taxon>
        <taxon>Acanthomorphata</taxon>
        <taxon>Carangaria</taxon>
        <taxon>Pleuronectiformes</taxon>
        <taxon>Pleuronectoidei</taxon>
        <taxon>Scophthalmidae</taxon>
        <taxon>Scophthalmus</taxon>
    </lineage>
</organism>
<accession>A0A6A4TF80</accession>